<protein>
    <recommendedName>
        <fullName evidence="3">Histone-lysine N-methyltransferase SETMAR</fullName>
    </recommendedName>
</protein>
<accession>A0ABY6LSC3</accession>
<name>A0ABY6LSC3_9ARAC</name>
<reference evidence="1 2" key="1">
    <citation type="submission" date="2022-03" db="EMBL/GenBank/DDBJ databases">
        <title>A chromosomal length assembly of Cordylochernes scorpioides.</title>
        <authorList>
            <person name="Zeh D."/>
            <person name="Zeh J."/>
        </authorList>
    </citation>
    <scope>NUCLEOTIDE SEQUENCE [LARGE SCALE GENOMIC DNA]</scope>
    <source>
        <strain evidence="1">IN4F17</strain>
        <tissue evidence="1">Whole Body</tissue>
    </source>
</reference>
<evidence type="ECO:0008006" key="3">
    <source>
        <dbReference type="Google" id="ProtNLM"/>
    </source>
</evidence>
<organism evidence="1 2">
    <name type="scientific">Cordylochernes scorpioides</name>
    <dbReference type="NCBI Taxonomy" id="51811"/>
    <lineage>
        <taxon>Eukaryota</taxon>
        <taxon>Metazoa</taxon>
        <taxon>Ecdysozoa</taxon>
        <taxon>Arthropoda</taxon>
        <taxon>Chelicerata</taxon>
        <taxon>Arachnida</taxon>
        <taxon>Pseudoscorpiones</taxon>
        <taxon>Cheliferoidea</taxon>
        <taxon>Chernetidae</taxon>
        <taxon>Cordylochernes</taxon>
    </lineage>
</organism>
<dbReference type="Gene3D" id="3.30.420.10">
    <property type="entry name" value="Ribonuclease H-like superfamily/Ribonuclease H"/>
    <property type="match status" value="1"/>
</dbReference>
<proteinExistence type="predicted"/>
<dbReference type="Proteomes" id="UP001235939">
    <property type="component" value="Chromosome X"/>
</dbReference>
<evidence type="ECO:0000313" key="2">
    <source>
        <dbReference type="Proteomes" id="UP001235939"/>
    </source>
</evidence>
<dbReference type="InterPro" id="IPR036397">
    <property type="entry name" value="RNaseH_sf"/>
</dbReference>
<sequence length="82" mass="9531">MESNVDICRVKSVKLEDRKTVNSDWYTTKCLPVVFEKIKQDKPRAQHRGVLLHHDNVRPHTSVRILDFLANSGVHLDTHPPY</sequence>
<gene>
    <name evidence="1" type="ORF">LAZ67_X001293</name>
</gene>
<dbReference type="EMBL" id="CP092886">
    <property type="protein sequence ID" value="UYV84132.1"/>
    <property type="molecule type" value="Genomic_DNA"/>
</dbReference>
<evidence type="ECO:0000313" key="1">
    <source>
        <dbReference type="EMBL" id="UYV84132.1"/>
    </source>
</evidence>
<keyword evidence="2" id="KW-1185">Reference proteome</keyword>